<accession>F9RQI1</accession>
<gene>
    <name evidence="1" type="ORF">VIS19158_01774</name>
</gene>
<dbReference type="AlphaFoldDB" id="F9RQI1"/>
<dbReference type="EMBL" id="AFWE01000163">
    <property type="protein sequence ID" value="EGU34185.1"/>
    <property type="molecule type" value="Genomic_DNA"/>
</dbReference>
<protein>
    <submittedName>
        <fullName evidence="1">Uncharacterized protein</fullName>
    </submittedName>
</protein>
<sequence>MTTENYSIIGLKDLLNDLENLSTCLMTLTTVPEHINSSVFDQLQEDQYALIQTINGYATMLQAIQSGNLPN</sequence>
<dbReference type="RefSeq" id="WP_005596617.1">
    <property type="nucleotide sequence ID" value="NZ_AFWE01000163.1"/>
</dbReference>
<proteinExistence type="predicted"/>
<name>F9RQI1_9VIBR</name>
<organism evidence="1 2">
    <name type="scientific">Vibrio scophthalmi LMG 19158</name>
    <dbReference type="NCBI Taxonomy" id="870967"/>
    <lineage>
        <taxon>Bacteria</taxon>
        <taxon>Pseudomonadati</taxon>
        <taxon>Pseudomonadota</taxon>
        <taxon>Gammaproteobacteria</taxon>
        <taxon>Vibrionales</taxon>
        <taxon>Vibrionaceae</taxon>
        <taxon>Vibrio</taxon>
    </lineage>
</organism>
<comment type="caution">
    <text evidence="1">The sequence shown here is derived from an EMBL/GenBank/DDBJ whole genome shotgun (WGS) entry which is preliminary data.</text>
</comment>
<evidence type="ECO:0000313" key="1">
    <source>
        <dbReference type="EMBL" id="EGU34185.1"/>
    </source>
</evidence>
<reference evidence="1 2" key="1">
    <citation type="journal article" date="2012" name="Int. J. Syst. Evol. Microbiol.">
        <title>Vibrio caribbeanicus sp. nov., isolated from the marine sponge Scleritoderma cyanea.</title>
        <authorList>
            <person name="Hoffmann M."/>
            <person name="Monday S.R."/>
            <person name="Allard M.W."/>
            <person name="Strain E.A."/>
            <person name="Whittaker P."/>
            <person name="Naum M."/>
            <person name="McCarthy P.J."/>
            <person name="Lopez J.V."/>
            <person name="Fischer M."/>
            <person name="Brown E.W."/>
        </authorList>
    </citation>
    <scope>NUCLEOTIDE SEQUENCE [LARGE SCALE GENOMIC DNA]</scope>
    <source>
        <strain evidence="1 2">LMG 19158</strain>
    </source>
</reference>
<dbReference type="Proteomes" id="UP000004349">
    <property type="component" value="Unassembled WGS sequence"/>
</dbReference>
<evidence type="ECO:0000313" key="2">
    <source>
        <dbReference type="Proteomes" id="UP000004349"/>
    </source>
</evidence>